<dbReference type="InterPro" id="IPR011545">
    <property type="entry name" value="DEAD/DEAH_box_helicase_dom"/>
</dbReference>
<organism evidence="7 8">
    <name type="scientific">Mytilus coruscus</name>
    <name type="common">Sea mussel</name>
    <dbReference type="NCBI Taxonomy" id="42192"/>
    <lineage>
        <taxon>Eukaryota</taxon>
        <taxon>Metazoa</taxon>
        <taxon>Spiralia</taxon>
        <taxon>Lophotrochozoa</taxon>
        <taxon>Mollusca</taxon>
        <taxon>Bivalvia</taxon>
        <taxon>Autobranchia</taxon>
        <taxon>Pteriomorphia</taxon>
        <taxon>Mytilida</taxon>
        <taxon>Mytiloidea</taxon>
        <taxon>Mytilidae</taxon>
        <taxon>Mytilinae</taxon>
        <taxon>Mytilus</taxon>
    </lineage>
</organism>
<keyword evidence="2 7" id="KW-0378">Hydrolase</keyword>
<dbReference type="GO" id="GO:0016787">
    <property type="term" value="F:hydrolase activity"/>
    <property type="evidence" value="ECO:0007669"/>
    <property type="project" value="UniProtKB-KW"/>
</dbReference>
<keyword evidence="3" id="KW-0238">DNA-binding</keyword>
<dbReference type="AlphaFoldDB" id="A0A6J8C4X6"/>
<dbReference type="Gene3D" id="3.40.50.300">
    <property type="entry name" value="P-loop containing nucleotide triphosphate hydrolases"/>
    <property type="match status" value="1"/>
</dbReference>
<dbReference type="PROSITE" id="PS51192">
    <property type="entry name" value="HELICASE_ATP_BIND_1"/>
    <property type="match status" value="1"/>
</dbReference>
<dbReference type="PANTHER" id="PTHR13710">
    <property type="entry name" value="DNA HELICASE RECQ FAMILY MEMBER"/>
    <property type="match status" value="1"/>
</dbReference>
<proteinExistence type="inferred from homology"/>
<evidence type="ECO:0000259" key="6">
    <source>
        <dbReference type="PROSITE" id="PS51192"/>
    </source>
</evidence>
<evidence type="ECO:0000256" key="5">
    <source>
        <dbReference type="ARBA" id="ARBA00023242"/>
    </source>
</evidence>
<dbReference type="GO" id="GO:0003677">
    <property type="term" value="F:DNA binding"/>
    <property type="evidence" value="ECO:0007669"/>
    <property type="project" value="UniProtKB-KW"/>
</dbReference>
<comment type="similarity">
    <text evidence="1">Belongs to the helicase family. RecQ subfamily.</text>
</comment>
<dbReference type="EC" id="3.6.4.12" evidence="7"/>
<protein>
    <submittedName>
        <fullName evidence="7">RecQ</fullName>
        <ecNumber evidence="7">3.6.4.12</ecNumber>
    </submittedName>
</protein>
<accession>A0A6J8C4X6</accession>
<dbReference type="GO" id="GO:0005694">
    <property type="term" value="C:chromosome"/>
    <property type="evidence" value="ECO:0007669"/>
    <property type="project" value="TreeGrafter"/>
</dbReference>
<keyword evidence="4" id="KW-0413">Isomerase</keyword>
<dbReference type="EMBL" id="CACVKT020004609">
    <property type="protein sequence ID" value="CAC5390762.1"/>
    <property type="molecule type" value="Genomic_DNA"/>
</dbReference>
<keyword evidence="8" id="KW-1185">Reference proteome</keyword>
<dbReference type="InterPro" id="IPR002464">
    <property type="entry name" value="DNA/RNA_helicase_DEAH_CS"/>
</dbReference>
<dbReference type="GO" id="GO:0009378">
    <property type="term" value="F:four-way junction helicase activity"/>
    <property type="evidence" value="ECO:0007669"/>
    <property type="project" value="TreeGrafter"/>
</dbReference>
<reference evidence="7 8" key="1">
    <citation type="submission" date="2020-06" db="EMBL/GenBank/DDBJ databases">
        <authorList>
            <person name="Li R."/>
            <person name="Bekaert M."/>
        </authorList>
    </citation>
    <scope>NUCLEOTIDE SEQUENCE [LARGE SCALE GENOMIC DNA]</scope>
    <source>
        <strain evidence="8">wild</strain>
    </source>
</reference>
<dbReference type="GO" id="GO:0005524">
    <property type="term" value="F:ATP binding"/>
    <property type="evidence" value="ECO:0007669"/>
    <property type="project" value="InterPro"/>
</dbReference>
<feature type="domain" description="Helicase ATP-binding" evidence="6">
    <location>
        <begin position="22"/>
        <end position="195"/>
    </location>
</feature>
<evidence type="ECO:0000256" key="2">
    <source>
        <dbReference type="ARBA" id="ARBA00022801"/>
    </source>
</evidence>
<dbReference type="InterPro" id="IPR027417">
    <property type="entry name" value="P-loop_NTPase"/>
</dbReference>
<dbReference type="SUPFAM" id="SSF52540">
    <property type="entry name" value="P-loop containing nucleoside triphosphate hydrolases"/>
    <property type="match status" value="1"/>
</dbReference>
<dbReference type="GO" id="GO:0005737">
    <property type="term" value="C:cytoplasm"/>
    <property type="evidence" value="ECO:0007669"/>
    <property type="project" value="TreeGrafter"/>
</dbReference>
<dbReference type="Pfam" id="PF00270">
    <property type="entry name" value="DEAD"/>
    <property type="match status" value="1"/>
</dbReference>
<dbReference type="GO" id="GO:0000724">
    <property type="term" value="P:double-strand break repair via homologous recombination"/>
    <property type="evidence" value="ECO:0007669"/>
    <property type="project" value="TreeGrafter"/>
</dbReference>
<evidence type="ECO:0000256" key="4">
    <source>
        <dbReference type="ARBA" id="ARBA00023235"/>
    </source>
</evidence>
<dbReference type="OrthoDB" id="6139146at2759"/>
<sequence length="195" mass="22084">MATSIENIQLNFELKEHQKSAIAYLLEGNDVFVVLPTGYGKTVIYSIHPELFRMVKKIDNSVVLVVSPLVALMRDQKEQFLKQGIESVYLGEKLDKEICKKVCDGLIPILLMSPESLFSGVWRETLSLPVYQKCLSAVVIDEAHCVEEWGKEFRKDYSRLGELRSILPNAVMLALTATATKQSRKEIASYLQMQD</sequence>
<dbReference type="GO" id="GO:0005634">
    <property type="term" value="C:nucleus"/>
    <property type="evidence" value="ECO:0007669"/>
    <property type="project" value="TreeGrafter"/>
</dbReference>
<evidence type="ECO:0000256" key="1">
    <source>
        <dbReference type="ARBA" id="ARBA00005446"/>
    </source>
</evidence>
<dbReference type="PANTHER" id="PTHR13710:SF153">
    <property type="entry name" value="RECQ-LIKE DNA HELICASE BLM"/>
    <property type="match status" value="1"/>
</dbReference>
<keyword evidence="5" id="KW-0539">Nucleus</keyword>
<evidence type="ECO:0000313" key="7">
    <source>
        <dbReference type="EMBL" id="CAC5390762.1"/>
    </source>
</evidence>
<dbReference type="SMART" id="SM00487">
    <property type="entry name" value="DEXDc"/>
    <property type="match status" value="1"/>
</dbReference>
<dbReference type="InterPro" id="IPR014001">
    <property type="entry name" value="Helicase_ATP-bd"/>
</dbReference>
<evidence type="ECO:0000256" key="3">
    <source>
        <dbReference type="ARBA" id="ARBA00023125"/>
    </source>
</evidence>
<dbReference type="GO" id="GO:0043138">
    <property type="term" value="F:3'-5' DNA helicase activity"/>
    <property type="evidence" value="ECO:0007669"/>
    <property type="project" value="TreeGrafter"/>
</dbReference>
<name>A0A6J8C4X6_MYTCO</name>
<evidence type="ECO:0000313" key="8">
    <source>
        <dbReference type="Proteomes" id="UP000507470"/>
    </source>
</evidence>
<gene>
    <name evidence="7" type="ORF">MCOR_25837</name>
</gene>
<dbReference type="PROSITE" id="PS00690">
    <property type="entry name" value="DEAH_ATP_HELICASE"/>
    <property type="match status" value="1"/>
</dbReference>
<dbReference type="Proteomes" id="UP000507470">
    <property type="component" value="Unassembled WGS sequence"/>
</dbReference>